<evidence type="ECO:0000313" key="2">
    <source>
        <dbReference type="EMBL" id="KAG6394668.1"/>
    </source>
</evidence>
<evidence type="ECO:0000256" key="1">
    <source>
        <dbReference type="SAM" id="MobiDB-lite"/>
    </source>
</evidence>
<proteinExistence type="predicted"/>
<accession>A0A8X8WI55</accession>
<dbReference type="Proteomes" id="UP000298416">
    <property type="component" value="Unassembled WGS sequence"/>
</dbReference>
<comment type="caution">
    <text evidence="2">The sequence shown here is derived from an EMBL/GenBank/DDBJ whole genome shotgun (WGS) entry which is preliminary data.</text>
</comment>
<reference evidence="2" key="1">
    <citation type="submission" date="2018-01" db="EMBL/GenBank/DDBJ databases">
        <authorList>
            <person name="Mao J.F."/>
        </authorList>
    </citation>
    <scope>NUCLEOTIDE SEQUENCE</scope>
    <source>
        <strain evidence="2">Huo1</strain>
        <tissue evidence="2">Leaf</tissue>
    </source>
</reference>
<feature type="region of interest" description="Disordered" evidence="1">
    <location>
        <begin position="1"/>
        <end position="26"/>
    </location>
</feature>
<dbReference type="AlphaFoldDB" id="A0A8X8WI55"/>
<evidence type="ECO:0000313" key="3">
    <source>
        <dbReference type="Proteomes" id="UP000298416"/>
    </source>
</evidence>
<reference evidence="2" key="2">
    <citation type="submission" date="2020-08" db="EMBL/GenBank/DDBJ databases">
        <title>Plant Genome Project.</title>
        <authorList>
            <person name="Zhang R.-G."/>
        </authorList>
    </citation>
    <scope>NUCLEOTIDE SEQUENCE</scope>
    <source>
        <strain evidence="2">Huo1</strain>
        <tissue evidence="2">Leaf</tissue>
    </source>
</reference>
<protein>
    <submittedName>
        <fullName evidence="2">Uncharacterized protein</fullName>
    </submittedName>
</protein>
<gene>
    <name evidence="2" type="ORF">SASPL_145257</name>
</gene>
<organism evidence="2">
    <name type="scientific">Salvia splendens</name>
    <name type="common">Scarlet sage</name>
    <dbReference type="NCBI Taxonomy" id="180675"/>
    <lineage>
        <taxon>Eukaryota</taxon>
        <taxon>Viridiplantae</taxon>
        <taxon>Streptophyta</taxon>
        <taxon>Embryophyta</taxon>
        <taxon>Tracheophyta</taxon>
        <taxon>Spermatophyta</taxon>
        <taxon>Magnoliopsida</taxon>
        <taxon>eudicotyledons</taxon>
        <taxon>Gunneridae</taxon>
        <taxon>Pentapetalae</taxon>
        <taxon>asterids</taxon>
        <taxon>lamiids</taxon>
        <taxon>Lamiales</taxon>
        <taxon>Lamiaceae</taxon>
        <taxon>Nepetoideae</taxon>
        <taxon>Mentheae</taxon>
        <taxon>Salviinae</taxon>
        <taxon>Salvia</taxon>
        <taxon>Salvia subgen. Calosphace</taxon>
        <taxon>core Calosphace</taxon>
    </lineage>
</organism>
<sequence length="85" mass="9159">MASLQQQQGSGGGNTNRVVAVAQTPPAVAGNKEFDQEDQFQQEPGWKKFLKHVEPGFLVSLAYLISSIVETDLQAGANHGYEVIS</sequence>
<dbReference type="EMBL" id="PNBA02000017">
    <property type="protein sequence ID" value="KAG6394668.1"/>
    <property type="molecule type" value="Genomic_DNA"/>
</dbReference>
<name>A0A8X8WI55_SALSN</name>
<keyword evidence="3" id="KW-1185">Reference proteome</keyword>